<reference evidence="7" key="1">
    <citation type="submission" date="2023-10" db="EMBL/GenBank/DDBJ databases">
        <title>Genome assembly of Pristionchus species.</title>
        <authorList>
            <person name="Yoshida K."/>
            <person name="Sommer R.J."/>
        </authorList>
    </citation>
    <scope>NUCLEOTIDE SEQUENCE</scope>
    <source>
        <strain evidence="7">RS5133</strain>
    </source>
</reference>
<keyword evidence="8" id="KW-1185">Reference proteome</keyword>
<evidence type="ECO:0000313" key="7">
    <source>
        <dbReference type="EMBL" id="GMT09899.1"/>
    </source>
</evidence>
<dbReference type="InterPro" id="IPR018101">
    <property type="entry name" value="Transl_elong_Ts_CS"/>
</dbReference>
<dbReference type="PANTHER" id="PTHR11741:SF0">
    <property type="entry name" value="ELONGATION FACTOR TS, MITOCHONDRIAL"/>
    <property type="match status" value="1"/>
</dbReference>
<evidence type="ECO:0000256" key="5">
    <source>
        <dbReference type="SAM" id="MobiDB-lite"/>
    </source>
</evidence>
<feature type="non-terminal residue" evidence="7">
    <location>
        <position position="1"/>
    </location>
</feature>
<dbReference type="InterPro" id="IPR001816">
    <property type="entry name" value="Transl_elong_EFTs/EF1B"/>
</dbReference>
<dbReference type="EMBL" id="BTSY01000001">
    <property type="protein sequence ID" value="GMT09899.1"/>
    <property type="molecule type" value="Genomic_DNA"/>
</dbReference>
<feature type="region of interest" description="Disordered" evidence="5">
    <location>
        <begin position="252"/>
        <end position="273"/>
    </location>
</feature>
<dbReference type="SUPFAM" id="SSF46934">
    <property type="entry name" value="UBA-like"/>
    <property type="match status" value="1"/>
</dbReference>
<evidence type="ECO:0000256" key="3">
    <source>
        <dbReference type="ARBA" id="ARBA00022917"/>
    </source>
</evidence>
<dbReference type="Gene3D" id="1.10.8.10">
    <property type="entry name" value="DNA helicase RuvA subunit, C-terminal domain"/>
    <property type="match status" value="1"/>
</dbReference>
<dbReference type="PROSITE" id="PS01126">
    <property type="entry name" value="EF_TS_1"/>
    <property type="match status" value="1"/>
</dbReference>
<dbReference type="Gene3D" id="3.30.479.20">
    <property type="entry name" value="Elongation factor Ts, dimerisation domain"/>
    <property type="match status" value="2"/>
</dbReference>
<dbReference type="Proteomes" id="UP001432322">
    <property type="component" value="Unassembled WGS sequence"/>
</dbReference>
<dbReference type="InterPro" id="IPR014039">
    <property type="entry name" value="Transl_elong_EFTs/EF1B_dimer"/>
</dbReference>
<dbReference type="HAMAP" id="MF_00050">
    <property type="entry name" value="EF_Ts"/>
    <property type="match status" value="1"/>
</dbReference>
<dbReference type="GO" id="GO:0005739">
    <property type="term" value="C:mitochondrion"/>
    <property type="evidence" value="ECO:0007669"/>
    <property type="project" value="GOC"/>
</dbReference>
<dbReference type="PROSITE" id="PS01127">
    <property type="entry name" value="EF_TS_2"/>
    <property type="match status" value="1"/>
</dbReference>
<dbReference type="CDD" id="cd14275">
    <property type="entry name" value="UBA_EF-Ts"/>
    <property type="match status" value="1"/>
</dbReference>
<dbReference type="GO" id="GO:0070125">
    <property type="term" value="P:mitochondrial translational elongation"/>
    <property type="evidence" value="ECO:0007669"/>
    <property type="project" value="TreeGrafter"/>
</dbReference>
<protein>
    <recommendedName>
        <fullName evidence="4">Elongation factor Ts</fullName>
    </recommendedName>
</protein>
<gene>
    <name evidence="7" type="ORF">PFISCL1PPCAC_1196</name>
</gene>
<dbReference type="InterPro" id="IPR009060">
    <property type="entry name" value="UBA-like_sf"/>
</dbReference>
<organism evidence="7 8">
    <name type="scientific">Pristionchus fissidentatus</name>
    <dbReference type="NCBI Taxonomy" id="1538716"/>
    <lineage>
        <taxon>Eukaryota</taxon>
        <taxon>Metazoa</taxon>
        <taxon>Ecdysozoa</taxon>
        <taxon>Nematoda</taxon>
        <taxon>Chromadorea</taxon>
        <taxon>Rhabditida</taxon>
        <taxon>Rhabditina</taxon>
        <taxon>Diplogasteromorpha</taxon>
        <taxon>Diplogasteroidea</taxon>
        <taxon>Neodiplogasteridae</taxon>
        <taxon>Pristionchus</taxon>
    </lineage>
</organism>
<evidence type="ECO:0000259" key="6">
    <source>
        <dbReference type="Pfam" id="PF00889"/>
    </source>
</evidence>
<dbReference type="AlphaFoldDB" id="A0AAV5UU98"/>
<feature type="compositionally biased region" description="Basic and acidic residues" evidence="5">
    <location>
        <begin position="261"/>
        <end position="272"/>
    </location>
</feature>
<comment type="caution">
    <text evidence="7">The sequence shown here is derived from an EMBL/GenBank/DDBJ whole genome shotgun (WGS) entry which is preliminary data.</text>
</comment>
<evidence type="ECO:0000256" key="2">
    <source>
        <dbReference type="ARBA" id="ARBA00022768"/>
    </source>
</evidence>
<evidence type="ECO:0000313" key="8">
    <source>
        <dbReference type="Proteomes" id="UP001432322"/>
    </source>
</evidence>
<sequence>LVQMLRAILGVRSGINTGCRFLSAAAAPAAKPKVDKEALKELRQRTGYSFVNCKKALDQYDRTQLDEAVTWLHELARKEGWKKAEKLSSRQTSQGLVGVKIEGGIGAVVELSCETDFVSRGEPFQQLLINLTSAVIANAKLQQWAISQKMETKTLVFDELKDESGKSLREMLTASVGRIGENLTVKSIHVYKAPEGVHIFGASHPKHTVSDVSMGRFVSVLAMKRLAPEGSVFPSVRLADQICQHVIGMRSEGVGEPPLPKVEKKEETQKTDDQDELNEFFSGQTTSIDDSETSLLRQQFMLNPNQTVYEYLQGHKAEVIDFARIELSA</sequence>
<comment type="similarity">
    <text evidence="1 4">Belongs to the EF-Ts family.</text>
</comment>
<dbReference type="GO" id="GO:0003746">
    <property type="term" value="F:translation elongation factor activity"/>
    <property type="evidence" value="ECO:0007669"/>
    <property type="project" value="UniProtKB-KW"/>
</dbReference>
<dbReference type="NCBIfam" id="TIGR00116">
    <property type="entry name" value="tsf"/>
    <property type="match status" value="1"/>
</dbReference>
<feature type="domain" description="Translation elongation factor EFTs/EF1B dimerisation" evidence="6">
    <location>
        <begin position="106"/>
        <end position="327"/>
    </location>
</feature>
<proteinExistence type="inferred from homology"/>
<evidence type="ECO:0000256" key="1">
    <source>
        <dbReference type="ARBA" id="ARBA00005532"/>
    </source>
</evidence>
<keyword evidence="3 4" id="KW-0648">Protein biosynthesis</keyword>
<dbReference type="Pfam" id="PF00889">
    <property type="entry name" value="EF_TS"/>
    <property type="match status" value="1"/>
</dbReference>
<dbReference type="Pfam" id="PF25025">
    <property type="entry name" value="EF-Ts_N"/>
    <property type="match status" value="1"/>
</dbReference>
<dbReference type="SUPFAM" id="SSF54713">
    <property type="entry name" value="Elongation factor Ts (EF-Ts), dimerisation domain"/>
    <property type="match status" value="2"/>
</dbReference>
<dbReference type="InterPro" id="IPR036402">
    <property type="entry name" value="EF-Ts_dimer_sf"/>
</dbReference>
<dbReference type="PANTHER" id="PTHR11741">
    <property type="entry name" value="ELONGATION FACTOR TS"/>
    <property type="match status" value="1"/>
</dbReference>
<accession>A0AAV5UU98</accession>
<evidence type="ECO:0000256" key="4">
    <source>
        <dbReference type="RuleBase" id="RU000642"/>
    </source>
</evidence>
<comment type="function">
    <text evidence="4">Associates with the EF-Tu.GDP complex and induces the exchange of GDP to GTP. It remains bound to the aminoacyl-tRNA.EF-Tu.GTP complex up to the GTP hydrolysis stage on the ribosome.</text>
</comment>
<keyword evidence="2 4" id="KW-0251">Elongation factor</keyword>
<name>A0AAV5UU98_9BILA</name>